<reference evidence="3" key="1">
    <citation type="submission" date="2014-04" db="EMBL/GenBank/DDBJ databases">
        <title>Whole-Genome optical mapping and complete genome sequence of Sphingobacterium deserti sp. nov., a new spaces isolated from desert in the west of China.</title>
        <authorList>
            <person name="Teng C."/>
            <person name="Zhou Z."/>
            <person name="Li X."/>
            <person name="Chen M."/>
            <person name="Lin M."/>
            <person name="Wang L."/>
            <person name="Su S."/>
            <person name="Zhang C."/>
            <person name="Zhang W."/>
        </authorList>
    </citation>
    <scope>NUCLEOTIDE SEQUENCE [LARGE SCALE GENOMIC DNA]</scope>
    <source>
        <strain evidence="3">ACCC05744</strain>
    </source>
</reference>
<proteinExistence type="predicted"/>
<dbReference type="Proteomes" id="UP000031802">
    <property type="component" value="Unassembled WGS sequence"/>
</dbReference>
<evidence type="ECO:0008006" key="4">
    <source>
        <dbReference type="Google" id="ProtNLM"/>
    </source>
</evidence>
<dbReference type="OrthoDB" id="1451431at2"/>
<evidence type="ECO:0000313" key="3">
    <source>
        <dbReference type="Proteomes" id="UP000031802"/>
    </source>
</evidence>
<keyword evidence="3" id="KW-1185">Reference proteome</keyword>
<feature type="signal peptide" evidence="1">
    <location>
        <begin position="1"/>
        <end position="23"/>
    </location>
</feature>
<dbReference type="PROSITE" id="PS51257">
    <property type="entry name" value="PROKAR_LIPOPROTEIN"/>
    <property type="match status" value="1"/>
</dbReference>
<dbReference type="RefSeq" id="WP_052072547.1">
    <property type="nucleotide sequence ID" value="NZ_JJMU01000066.1"/>
</dbReference>
<gene>
    <name evidence="2" type="ORF">DI53_3634</name>
</gene>
<sequence>MKKYVKIAAATAMVACVTLFLLSCEKNSVDPVSDSGPAQVFVKLTDVERDVENNLDSAVTGKQLSAANSTKSSSSKVKNIQQQTFSLPFSDDITVFGTLQEATDGASSASTDSVRLKQSSTNKAAVQRNPLTPGTRYIIAVYAASGQFVAQNTYISGRESETTAFVLDGGSTYTFIGLSYNSQSTVPTISYSNTGVGTLSTGSVTATTQDLMVFKKSVTLTGGSNVLDVVLKHVFAEVTTNLIIDTTIGGTITSISSADMRPTRTSATYALGTEAVTYAALSSTGQTVTFPTIPTGGTKRLSSSPTLLLSPDATNGVLTLRNLTINGTSKAEFLIPNLNVSPGKKYNLNLNFRVPCTQDVNSTVFEARDGNFKDFTAPGADYGFVMDLYNLDNSFNMTINNTRIASNEIQFQASVSGYPRNIQFADGALWGLNGVSEIYNMQGSESSPVIRITISSTGQVSLEGRKTTGGPLLPLVPISGGNLTFNNVTWNRTGSNSIRVTQVVTGATIIAGRGRGKKVISCTN</sequence>
<organism evidence="2 3">
    <name type="scientific">Sphingobacterium deserti</name>
    <dbReference type="NCBI Taxonomy" id="1229276"/>
    <lineage>
        <taxon>Bacteria</taxon>
        <taxon>Pseudomonadati</taxon>
        <taxon>Bacteroidota</taxon>
        <taxon>Sphingobacteriia</taxon>
        <taxon>Sphingobacteriales</taxon>
        <taxon>Sphingobacteriaceae</taxon>
        <taxon>Sphingobacterium</taxon>
    </lineage>
</organism>
<comment type="caution">
    <text evidence="2">The sequence shown here is derived from an EMBL/GenBank/DDBJ whole genome shotgun (WGS) entry which is preliminary data.</text>
</comment>
<dbReference type="AlphaFoldDB" id="A0A0B8T563"/>
<evidence type="ECO:0000313" key="2">
    <source>
        <dbReference type="EMBL" id="KGE12594.1"/>
    </source>
</evidence>
<dbReference type="eggNOG" id="COG3291">
    <property type="taxonomic scope" value="Bacteria"/>
</dbReference>
<protein>
    <recommendedName>
        <fullName evidence="4">Lipoprotein</fullName>
    </recommendedName>
</protein>
<dbReference type="PATRIC" id="fig|1229276.3.peg.3755"/>
<name>A0A0B8T563_9SPHI</name>
<accession>A0A0B8T563</accession>
<dbReference type="EMBL" id="JJMU01000066">
    <property type="protein sequence ID" value="KGE12594.1"/>
    <property type="molecule type" value="Genomic_DNA"/>
</dbReference>
<feature type="chain" id="PRO_5002124147" description="Lipoprotein" evidence="1">
    <location>
        <begin position="24"/>
        <end position="524"/>
    </location>
</feature>
<evidence type="ECO:0000256" key="1">
    <source>
        <dbReference type="SAM" id="SignalP"/>
    </source>
</evidence>
<keyword evidence="1" id="KW-0732">Signal</keyword>
<dbReference type="STRING" id="1229276.DI53_3634"/>
<reference evidence="2 3" key="2">
    <citation type="journal article" date="2015" name="PLoS ONE">
        <title>Whole-Genome Optical Mapping and Finished Genome Sequence of Sphingobacterium deserti sp. nov., a New Species Isolated from the Western Desert of China.</title>
        <authorList>
            <person name="Teng C."/>
            <person name="Zhou Z."/>
            <person name="Molnar I."/>
            <person name="Li X."/>
            <person name="Tang R."/>
            <person name="Chen M."/>
            <person name="Wang L."/>
            <person name="Su S."/>
            <person name="Zhang W."/>
            <person name="Lin M."/>
        </authorList>
    </citation>
    <scope>NUCLEOTIDE SEQUENCE [LARGE SCALE GENOMIC DNA]</scope>
    <source>
        <strain evidence="3">ACCC05744</strain>
    </source>
</reference>